<dbReference type="Gene3D" id="3.40.50.150">
    <property type="entry name" value="Vaccinia Virus protein VP39"/>
    <property type="match status" value="1"/>
</dbReference>
<reference evidence="2 3" key="1">
    <citation type="submission" date="2019-04" db="EMBL/GenBank/DDBJ databases">
        <title>Isachenkonia alkalipeptolytica gen. nov. sp. nov. a new anaerobic, alkiliphilic organothrophic bacterium capable to reduce synthesized ferrihydrite isolated from a soda lake.</title>
        <authorList>
            <person name="Toshchakov S.V."/>
            <person name="Zavarzina D.G."/>
            <person name="Zhilina T.N."/>
            <person name="Kostrikina N.A."/>
            <person name="Kublanov I.V."/>
        </authorList>
    </citation>
    <scope>NUCLEOTIDE SEQUENCE [LARGE SCALE GENOMIC DNA]</scope>
    <source>
        <strain evidence="2 3">Z-1701</strain>
    </source>
</reference>
<dbReference type="InterPro" id="IPR029063">
    <property type="entry name" value="SAM-dependent_MTases_sf"/>
</dbReference>
<evidence type="ECO:0000313" key="2">
    <source>
        <dbReference type="EMBL" id="NBG87842.1"/>
    </source>
</evidence>
<comment type="caution">
    <text evidence="2">The sequence shown here is derived from an EMBL/GenBank/DDBJ whole genome shotgun (WGS) entry which is preliminary data.</text>
</comment>
<dbReference type="SUPFAM" id="SSF53335">
    <property type="entry name" value="S-adenosyl-L-methionine-dependent methyltransferases"/>
    <property type="match status" value="1"/>
</dbReference>
<keyword evidence="3" id="KW-1185">Reference proteome</keyword>
<dbReference type="EMBL" id="SUMG01000004">
    <property type="protein sequence ID" value="NBG87842.1"/>
    <property type="molecule type" value="Genomic_DNA"/>
</dbReference>
<protein>
    <submittedName>
        <fullName evidence="2">Methyltransferase domain-containing protein</fullName>
    </submittedName>
</protein>
<evidence type="ECO:0000313" key="3">
    <source>
        <dbReference type="Proteomes" id="UP000449710"/>
    </source>
</evidence>
<keyword evidence="2" id="KW-0489">Methyltransferase</keyword>
<dbReference type="Proteomes" id="UP000449710">
    <property type="component" value="Unassembled WGS sequence"/>
</dbReference>
<dbReference type="AlphaFoldDB" id="A0AA43XJE2"/>
<proteinExistence type="predicted"/>
<sequence>MNWKGKSTNNEQEQQIKSNKLAWGTLAKDHYEHFKAELADENFRLNPMVEEELGDIRGKRILHLQCNTGADSILLARKGAIVIGVDLVPENIFYGNKLAEDFNMNNVEFIESDILKLMEVHSGKYDIVMTSDGAIGWLPDLDQWGRVIAHFLKDEGFFYLHDGHPFMGIFDEAALDRGVLEPRYPYFQKSGDLELTIGGYASEEKNAENYFWGHQLSTIINGLLSGGLYVTYIKEYDRCVSGMGGSKIDENGLLYYPELEGKLPLMLSIKAMKK</sequence>
<gene>
    <name evidence="2" type="ORF">ISALK_04945</name>
</gene>
<evidence type="ECO:0000259" key="1">
    <source>
        <dbReference type="Pfam" id="PF13847"/>
    </source>
</evidence>
<dbReference type="GO" id="GO:0032259">
    <property type="term" value="P:methylation"/>
    <property type="evidence" value="ECO:0007669"/>
    <property type="project" value="UniProtKB-KW"/>
</dbReference>
<dbReference type="CDD" id="cd02440">
    <property type="entry name" value="AdoMet_MTases"/>
    <property type="match status" value="1"/>
</dbReference>
<dbReference type="Pfam" id="PF13847">
    <property type="entry name" value="Methyltransf_31"/>
    <property type="match status" value="1"/>
</dbReference>
<dbReference type="InterPro" id="IPR025714">
    <property type="entry name" value="Methyltranfer_dom"/>
</dbReference>
<organism evidence="2 3">
    <name type="scientific">Isachenkonia alkalipeptolytica</name>
    <dbReference type="NCBI Taxonomy" id="2565777"/>
    <lineage>
        <taxon>Bacteria</taxon>
        <taxon>Bacillati</taxon>
        <taxon>Bacillota</taxon>
        <taxon>Clostridia</taxon>
        <taxon>Eubacteriales</taxon>
        <taxon>Clostridiaceae</taxon>
        <taxon>Isachenkonia</taxon>
    </lineage>
</organism>
<dbReference type="RefSeq" id="WP_160719733.1">
    <property type="nucleotide sequence ID" value="NZ_SUMG01000004.1"/>
</dbReference>
<keyword evidence="2" id="KW-0808">Transferase</keyword>
<accession>A0AA43XJE2</accession>
<name>A0AA43XJE2_9CLOT</name>
<feature type="domain" description="Methyltransferase" evidence="1">
    <location>
        <begin position="58"/>
        <end position="162"/>
    </location>
</feature>
<dbReference type="GO" id="GO:0008168">
    <property type="term" value="F:methyltransferase activity"/>
    <property type="evidence" value="ECO:0007669"/>
    <property type="project" value="UniProtKB-KW"/>
</dbReference>